<dbReference type="GO" id="GO:0005524">
    <property type="term" value="F:ATP binding"/>
    <property type="evidence" value="ECO:0007669"/>
    <property type="project" value="InterPro"/>
</dbReference>
<evidence type="ECO:0000259" key="8">
    <source>
        <dbReference type="PROSITE" id="PS50011"/>
    </source>
</evidence>
<dbReference type="GO" id="GO:0004672">
    <property type="term" value="F:protein kinase activity"/>
    <property type="evidence" value="ECO:0007669"/>
    <property type="project" value="InterPro"/>
</dbReference>
<keyword evidence="5" id="KW-0833">Ubl conjugation pathway</keyword>
<feature type="region of interest" description="Disordered" evidence="7">
    <location>
        <begin position="342"/>
        <end position="365"/>
    </location>
</feature>
<dbReference type="SMART" id="SM00504">
    <property type="entry name" value="Ubox"/>
    <property type="match status" value="1"/>
</dbReference>
<evidence type="ECO:0000256" key="5">
    <source>
        <dbReference type="ARBA" id="ARBA00022786"/>
    </source>
</evidence>
<dbReference type="PROSITE" id="PS50011">
    <property type="entry name" value="PROTEIN_KINASE_DOM"/>
    <property type="match status" value="1"/>
</dbReference>
<feature type="compositionally biased region" description="Low complexity" evidence="7">
    <location>
        <begin position="132"/>
        <end position="147"/>
    </location>
</feature>
<evidence type="ECO:0000313" key="11">
    <source>
        <dbReference type="Proteomes" id="UP001054889"/>
    </source>
</evidence>
<comment type="caution">
    <text evidence="10">The sequence shown here is derived from an EMBL/GenBank/DDBJ whole genome shotgun (WGS) entry which is preliminary data.</text>
</comment>
<dbReference type="Proteomes" id="UP001054889">
    <property type="component" value="Unassembled WGS sequence"/>
</dbReference>
<dbReference type="Gene3D" id="1.10.510.10">
    <property type="entry name" value="Transferase(Phosphotransferase) domain 1"/>
    <property type="match status" value="1"/>
</dbReference>
<dbReference type="Pfam" id="PF00069">
    <property type="entry name" value="Pkinase"/>
    <property type="match status" value="1"/>
</dbReference>
<keyword evidence="11" id="KW-1185">Reference proteome</keyword>
<dbReference type="PANTHER" id="PTHR45647:SF94">
    <property type="entry name" value="OS02G0822900 PROTEIN"/>
    <property type="match status" value="1"/>
</dbReference>
<dbReference type="InterPro" id="IPR003613">
    <property type="entry name" value="Ubox_domain"/>
</dbReference>
<dbReference type="AlphaFoldDB" id="A0AAV5BP02"/>
<dbReference type="SMART" id="SM00220">
    <property type="entry name" value="S_TKc"/>
    <property type="match status" value="1"/>
</dbReference>
<name>A0AAV5BP02_ELECO</name>
<dbReference type="GO" id="GO:0016567">
    <property type="term" value="P:protein ubiquitination"/>
    <property type="evidence" value="ECO:0007669"/>
    <property type="project" value="InterPro"/>
</dbReference>
<feature type="compositionally biased region" description="Acidic residues" evidence="7">
    <location>
        <begin position="353"/>
        <end position="365"/>
    </location>
</feature>
<evidence type="ECO:0000256" key="4">
    <source>
        <dbReference type="ARBA" id="ARBA00022679"/>
    </source>
</evidence>
<evidence type="ECO:0000256" key="3">
    <source>
        <dbReference type="ARBA" id="ARBA00012483"/>
    </source>
</evidence>
<dbReference type="InterPro" id="IPR011009">
    <property type="entry name" value="Kinase-like_dom_sf"/>
</dbReference>
<reference evidence="10" key="1">
    <citation type="journal article" date="2018" name="DNA Res.">
        <title>Multiple hybrid de novo genome assembly of finger millet, an orphan allotetraploid crop.</title>
        <authorList>
            <person name="Hatakeyama M."/>
            <person name="Aluri S."/>
            <person name="Balachadran M.T."/>
            <person name="Sivarajan S.R."/>
            <person name="Patrignani A."/>
            <person name="Gruter S."/>
            <person name="Poveda L."/>
            <person name="Shimizu-Inatsugi R."/>
            <person name="Baeten J."/>
            <person name="Francoijs K.J."/>
            <person name="Nataraja K.N."/>
            <person name="Reddy Y.A.N."/>
            <person name="Phadnis S."/>
            <person name="Ravikumar R.L."/>
            <person name="Schlapbach R."/>
            <person name="Sreeman S.M."/>
            <person name="Shimizu K.K."/>
        </authorList>
    </citation>
    <scope>NUCLEOTIDE SEQUENCE</scope>
</reference>
<dbReference type="SUPFAM" id="SSF57850">
    <property type="entry name" value="RING/U-box"/>
    <property type="match status" value="1"/>
</dbReference>
<dbReference type="GO" id="GO:0061630">
    <property type="term" value="F:ubiquitin protein ligase activity"/>
    <property type="evidence" value="ECO:0007669"/>
    <property type="project" value="UniProtKB-EC"/>
</dbReference>
<evidence type="ECO:0000259" key="9">
    <source>
        <dbReference type="PROSITE" id="PS51698"/>
    </source>
</evidence>
<comment type="pathway">
    <text evidence="2">Protein modification; protein ubiquitination.</text>
</comment>
<accession>A0AAV5BP02</accession>
<feature type="domain" description="U-box" evidence="9">
    <location>
        <begin position="685"/>
        <end position="759"/>
    </location>
</feature>
<comment type="catalytic activity">
    <reaction evidence="1">
        <text>S-ubiquitinyl-[E2 ubiquitin-conjugating enzyme]-L-cysteine + [acceptor protein]-L-lysine = [E2 ubiquitin-conjugating enzyme]-L-cysteine + N(6)-ubiquitinyl-[acceptor protein]-L-lysine.</text>
        <dbReference type="EC" id="2.3.2.27"/>
    </reaction>
</comment>
<dbReference type="PANTHER" id="PTHR45647">
    <property type="entry name" value="OS02G0152300 PROTEIN"/>
    <property type="match status" value="1"/>
</dbReference>
<gene>
    <name evidence="10" type="primary">ga03434</name>
    <name evidence="10" type="ORF">PR202_ga03434</name>
</gene>
<feature type="compositionally biased region" description="Polar residues" evidence="7">
    <location>
        <begin position="155"/>
        <end position="167"/>
    </location>
</feature>
<dbReference type="CDD" id="cd16655">
    <property type="entry name" value="RING-Ubox_WDSUB1-like"/>
    <property type="match status" value="1"/>
</dbReference>
<feature type="coiled-coil region" evidence="6">
    <location>
        <begin position="224"/>
        <end position="321"/>
    </location>
</feature>
<feature type="domain" description="Protein kinase" evidence="8">
    <location>
        <begin position="389"/>
        <end position="691"/>
    </location>
</feature>
<dbReference type="InterPro" id="IPR000719">
    <property type="entry name" value="Prot_kinase_dom"/>
</dbReference>
<dbReference type="PROSITE" id="PS51698">
    <property type="entry name" value="U_BOX"/>
    <property type="match status" value="1"/>
</dbReference>
<sequence length="761" mass="84554">MDMEEEEVEFEQRRQGEQEQQVVYCAVGKEAGREWKANLMWVLANLSRSKRLVFLHLQRPASRINMMGAWVPVSQLAEQEVNASKTVIASDDTARGLVQFVDDHGVTELVMGAASDRAYHREASEGCDRGESSTSSTSPRSSVSDYSIRSKLSPRVQSETQEATSSVGEIGTREENNAMDGNLEAENILNDGATVVVAGSTSGTSSSEDDCEMDDALYEKVKEAENLKREAYEETRRRQMAERDLAEAKRQAEEAERWYEREAKQRKEVEEMLGRERAAMERHRQEVEEMVEQVQKVEERSAELEAQIAGSERVMSDLDARLSDSYAVLHKLIVVTCSSSSVASSSSPAHAIEEEEEATEEEEEEEEVVEFRWLGYSEVDEATNHFDECLRIDGGGDGGRGKVYRACLRGDDVAVKVFSHPSIAVNETRFRREAEAIKRVSNRHPSGAFVKVVGACPEARAVVYELVPGGSLEERLAGMPWHLRCAVAHRTCAALAFLFHSHSTTTRRVMAHGDVRPANILLLPHHLDASTSSSCKLAGLGTRRLVVEDDPAARRRRRPYAADHLVATRGEQEQCDDVYSLGVVLLRLVTGKPPFLAMKAAQEAAAAATTTTTSSWHDVLDQRACWPIDRAREVALIGLKCCGCRHTHNHRTPLLELLQEAMTVLEDAISAAPGRSPSVMSDGEAAPSYFLCPILKEVMRDPQIAGDGFSYEAEAIKEWLHSGHDTSPMTNLKLPTSDLTPNHALRSAIHEWRTRHGYLDR</sequence>
<evidence type="ECO:0000256" key="1">
    <source>
        <dbReference type="ARBA" id="ARBA00000900"/>
    </source>
</evidence>
<dbReference type="Gene3D" id="3.30.40.10">
    <property type="entry name" value="Zinc/RING finger domain, C3HC4 (zinc finger)"/>
    <property type="match status" value="1"/>
</dbReference>
<keyword evidence="6" id="KW-0175">Coiled coil</keyword>
<evidence type="ECO:0000256" key="2">
    <source>
        <dbReference type="ARBA" id="ARBA00004906"/>
    </source>
</evidence>
<evidence type="ECO:0000256" key="7">
    <source>
        <dbReference type="SAM" id="MobiDB-lite"/>
    </source>
</evidence>
<feature type="region of interest" description="Disordered" evidence="7">
    <location>
        <begin position="120"/>
        <end position="175"/>
    </location>
</feature>
<proteinExistence type="predicted"/>
<feature type="compositionally biased region" description="Basic and acidic residues" evidence="7">
    <location>
        <begin position="120"/>
        <end position="131"/>
    </location>
</feature>
<dbReference type="EMBL" id="BQKI01000001">
    <property type="protein sequence ID" value="GJM87475.1"/>
    <property type="molecule type" value="Genomic_DNA"/>
</dbReference>
<organism evidence="10 11">
    <name type="scientific">Eleusine coracana subsp. coracana</name>
    <dbReference type="NCBI Taxonomy" id="191504"/>
    <lineage>
        <taxon>Eukaryota</taxon>
        <taxon>Viridiplantae</taxon>
        <taxon>Streptophyta</taxon>
        <taxon>Embryophyta</taxon>
        <taxon>Tracheophyta</taxon>
        <taxon>Spermatophyta</taxon>
        <taxon>Magnoliopsida</taxon>
        <taxon>Liliopsida</taxon>
        <taxon>Poales</taxon>
        <taxon>Poaceae</taxon>
        <taxon>PACMAD clade</taxon>
        <taxon>Chloridoideae</taxon>
        <taxon>Cynodonteae</taxon>
        <taxon>Eleusininae</taxon>
        <taxon>Eleusine</taxon>
    </lineage>
</organism>
<dbReference type="EC" id="2.3.2.27" evidence="3"/>
<evidence type="ECO:0000256" key="6">
    <source>
        <dbReference type="SAM" id="Coils"/>
    </source>
</evidence>
<dbReference type="SUPFAM" id="SSF56112">
    <property type="entry name" value="Protein kinase-like (PK-like)"/>
    <property type="match status" value="1"/>
</dbReference>
<evidence type="ECO:0000313" key="10">
    <source>
        <dbReference type="EMBL" id="GJM87475.1"/>
    </source>
</evidence>
<keyword evidence="4" id="KW-0808">Transferase</keyword>
<dbReference type="InterPro" id="IPR051348">
    <property type="entry name" value="U-box_ubiquitin_ligases"/>
</dbReference>
<reference evidence="10" key="2">
    <citation type="submission" date="2021-12" db="EMBL/GenBank/DDBJ databases">
        <title>Resequencing data analysis of finger millet.</title>
        <authorList>
            <person name="Hatakeyama M."/>
            <person name="Aluri S."/>
            <person name="Balachadran M.T."/>
            <person name="Sivarajan S.R."/>
            <person name="Poveda L."/>
            <person name="Shimizu-Inatsugi R."/>
            <person name="Schlapbach R."/>
            <person name="Sreeman S.M."/>
            <person name="Shimizu K.K."/>
        </authorList>
    </citation>
    <scope>NUCLEOTIDE SEQUENCE</scope>
</reference>
<protein>
    <recommendedName>
        <fullName evidence="3">RING-type E3 ubiquitin transferase</fullName>
        <ecNumber evidence="3">2.3.2.27</ecNumber>
    </recommendedName>
</protein>
<dbReference type="Pfam" id="PF04564">
    <property type="entry name" value="U-box"/>
    <property type="match status" value="1"/>
</dbReference>
<dbReference type="InterPro" id="IPR013083">
    <property type="entry name" value="Znf_RING/FYVE/PHD"/>
</dbReference>